<dbReference type="FunCoup" id="A9SLS0">
    <property type="interactions" value="3560"/>
</dbReference>
<dbReference type="GO" id="GO:0051082">
    <property type="term" value="F:unfolded protein binding"/>
    <property type="evidence" value="ECO:0007669"/>
    <property type="project" value="InterPro"/>
</dbReference>
<dbReference type="InterPro" id="IPR001623">
    <property type="entry name" value="DnaJ_domain"/>
</dbReference>
<dbReference type="GO" id="GO:0005788">
    <property type="term" value="C:endoplasmic reticulum lumen"/>
    <property type="evidence" value="ECO:0007669"/>
    <property type="project" value="UniProtKB-ARBA"/>
</dbReference>
<dbReference type="PROSITE" id="PS00636">
    <property type="entry name" value="DNAJ_1"/>
    <property type="match status" value="1"/>
</dbReference>
<dbReference type="GO" id="GO:0005737">
    <property type="term" value="C:cytoplasm"/>
    <property type="evidence" value="ECO:0000318"/>
    <property type="project" value="GO_Central"/>
</dbReference>
<dbReference type="PANTHER" id="PTHR44298">
    <property type="entry name" value="DNAJ HOMOLOG SUBFAMILY B MEMBER 11"/>
    <property type="match status" value="1"/>
</dbReference>
<keyword evidence="2 7" id="KW-0732">Signal</keyword>
<dbReference type="SUPFAM" id="SSF46565">
    <property type="entry name" value="Chaperone J-domain"/>
    <property type="match status" value="1"/>
</dbReference>
<dbReference type="PANTHER" id="PTHR44298:SF1">
    <property type="entry name" value="DNAJ HOMOLOG SUBFAMILY B MEMBER 11"/>
    <property type="match status" value="1"/>
</dbReference>
<dbReference type="InterPro" id="IPR002939">
    <property type="entry name" value="DnaJ_C"/>
</dbReference>
<dbReference type="PROSITE" id="PS50076">
    <property type="entry name" value="DNAJ_2"/>
    <property type="match status" value="1"/>
</dbReference>
<dbReference type="FunFam" id="2.60.260.20:FF:000013">
    <property type="entry name" value="DnaJ subfamily B member 11"/>
    <property type="match status" value="1"/>
</dbReference>
<protein>
    <recommendedName>
        <fullName evidence="5">DnaJ protein ERDJ3B</fullName>
    </recommendedName>
    <alternativeName>
        <fullName evidence="6">Endoplasmic reticulum dnaJ domain-containing protein 3B</fullName>
    </alternativeName>
</protein>
<dbReference type="Gene3D" id="1.10.287.110">
    <property type="entry name" value="DnaJ domain"/>
    <property type="match status" value="1"/>
</dbReference>
<feature type="domain" description="J" evidence="8">
    <location>
        <begin position="26"/>
        <end position="91"/>
    </location>
</feature>
<evidence type="ECO:0000313" key="10">
    <source>
        <dbReference type="EnsemblPlants" id="Pp3c12_8210V3.1"/>
    </source>
</evidence>
<evidence type="ECO:0000256" key="2">
    <source>
        <dbReference type="ARBA" id="ARBA00022729"/>
    </source>
</evidence>
<dbReference type="Pfam" id="PF01556">
    <property type="entry name" value="DnaJ_C"/>
    <property type="match status" value="1"/>
</dbReference>
<keyword evidence="3" id="KW-0256">Endoplasmic reticulum</keyword>
<dbReference type="CDD" id="cd10747">
    <property type="entry name" value="DnaJ_C"/>
    <property type="match status" value="1"/>
</dbReference>
<dbReference type="CDD" id="cd06257">
    <property type="entry name" value="DnaJ"/>
    <property type="match status" value="1"/>
</dbReference>
<dbReference type="eggNOG" id="KOG0713">
    <property type="taxonomic scope" value="Eukaryota"/>
</dbReference>
<dbReference type="SUPFAM" id="SSF49493">
    <property type="entry name" value="HSP40/DnaJ peptide-binding domain"/>
    <property type="match status" value="2"/>
</dbReference>
<evidence type="ECO:0000256" key="7">
    <source>
        <dbReference type="SAM" id="SignalP"/>
    </source>
</evidence>
<sequence length="349" mass="39427">MWIGKVSVFLLLFSVSVVELVSAGKSYYDILQVSRQASDDQIKRSYRKLALKFHPDKNPGNEEATKKFAEINNAYEVLSDKEKRGIYDQYGEEGLREHQQGGGRGGGGFGQDIFSQFFGGGFRFGGEEEEEERTPKGEDVLVEIYATLEDLYVGNSYQVWRDKNVVKPASGKRRCNCKNKVVHRQIGPGMYQQYTEQVCQECPNVKFERVGQFLTVDIEKGMRDGQEIIFYEDGEPIIDGEPGDLKFIVRTKPHSRFRREGNDLHVTVTLTLLESLVGFKKNIDHLDGHKVDVGSNLVTKPKEVRKFPGEGMPLFESNKKGNLFVTFEVVFPSSLSDEQKSVISKTLGS</sequence>
<evidence type="ECO:0000313" key="11">
    <source>
        <dbReference type="Proteomes" id="UP000006727"/>
    </source>
</evidence>
<keyword evidence="11" id="KW-1185">Reference proteome</keyword>
<dbReference type="EnsemblPlants" id="Pp3c12_8210V3.2">
    <property type="protein sequence ID" value="Pp3c12_8210V3.2"/>
    <property type="gene ID" value="Pp3c12_8210"/>
</dbReference>
<dbReference type="SMART" id="SM00271">
    <property type="entry name" value="DnaJ"/>
    <property type="match status" value="1"/>
</dbReference>
<feature type="signal peptide" evidence="7">
    <location>
        <begin position="1"/>
        <end position="23"/>
    </location>
</feature>
<dbReference type="GO" id="GO:0042026">
    <property type="term" value="P:protein refolding"/>
    <property type="evidence" value="ECO:0000318"/>
    <property type="project" value="GO_Central"/>
</dbReference>
<name>A9SLS0_PHYPA</name>
<reference evidence="9 11" key="2">
    <citation type="journal article" date="2018" name="Plant J.">
        <title>The Physcomitrella patens chromosome-scale assembly reveals moss genome structure and evolution.</title>
        <authorList>
            <person name="Lang D."/>
            <person name="Ullrich K.K."/>
            <person name="Murat F."/>
            <person name="Fuchs J."/>
            <person name="Jenkins J."/>
            <person name="Haas F.B."/>
            <person name="Piednoel M."/>
            <person name="Gundlach H."/>
            <person name="Van Bel M."/>
            <person name="Meyberg R."/>
            <person name="Vives C."/>
            <person name="Morata J."/>
            <person name="Symeonidi A."/>
            <person name="Hiss M."/>
            <person name="Muchero W."/>
            <person name="Kamisugi Y."/>
            <person name="Saleh O."/>
            <person name="Blanc G."/>
            <person name="Decker E.L."/>
            <person name="van Gessel N."/>
            <person name="Grimwood J."/>
            <person name="Hayes R.D."/>
            <person name="Graham S.W."/>
            <person name="Gunter L.E."/>
            <person name="McDaniel S.F."/>
            <person name="Hoernstein S.N.W."/>
            <person name="Larsson A."/>
            <person name="Li F.W."/>
            <person name="Perroud P.F."/>
            <person name="Phillips J."/>
            <person name="Ranjan P."/>
            <person name="Rokshar D.S."/>
            <person name="Rothfels C.J."/>
            <person name="Schneider L."/>
            <person name="Shu S."/>
            <person name="Stevenson D.W."/>
            <person name="Thummler F."/>
            <person name="Tillich M."/>
            <person name="Villarreal Aguilar J.C."/>
            <person name="Widiez T."/>
            <person name="Wong G.K."/>
            <person name="Wymore A."/>
            <person name="Zhang Y."/>
            <person name="Zimmer A.D."/>
            <person name="Quatrano R.S."/>
            <person name="Mayer K.F.X."/>
            <person name="Goodstein D."/>
            <person name="Casacuberta J.M."/>
            <person name="Vandepoele K."/>
            <person name="Reski R."/>
            <person name="Cuming A.C."/>
            <person name="Tuskan G.A."/>
            <person name="Maumus F."/>
            <person name="Salse J."/>
            <person name="Schmutz J."/>
            <person name="Rensing S.A."/>
        </authorList>
    </citation>
    <scope>NUCLEOTIDE SEQUENCE [LARGE SCALE GENOMIC DNA]</scope>
    <source>
        <strain evidence="10 11">cv. Gransden 2004</strain>
    </source>
</reference>
<dbReference type="OrthoDB" id="550424at2759"/>
<dbReference type="OMA" id="KWHEDGD"/>
<dbReference type="EMBL" id="ABEU02000012">
    <property type="protein sequence ID" value="PNR43586.1"/>
    <property type="molecule type" value="Genomic_DNA"/>
</dbReference>
<dbReference type="RefSeq" id="XP_024391742.1">
    <property type="nucleotide sequence ID" value="XM_024535974.2"/>
</dbReference>
<feature type="chain" id="PRO_5014297941" description="DnaJ protein ERDJ3B" evidence="7">
    <location>
        <begin position="24"/>
        <end position="349"/>
    </location>
</feature>
<reference evidence="10" key="3">
    <citation type="submission" date="2020-12" db="UniProtKB">
        <authorList>
            <consortium name="EnsemblPlants"/>
        </authorList>
    </citation>
    <scope>IDENTIFICATION</scope>
</reference>
<reference evidence="9 11" key="1">
    <citation type="journal article" date="2008" name="Science">
        <title>The Physcomitrella genome reveals evolutionary insights into the conquest of land by plants.</title>
        <authorList>
            <person name="Rensing S."/>
            <person name="Lang D."/>
            <person name="Zimmer A."/>
            <person name="Terry A."/>
            <person name="Salamov A."/>
            <person name="Shapiro H."/>
            <person name="Nishiyama T."/>
            <person name="Perroud P.-F."/>
            <person name="Lindquist E."/>
            <person name="Kamisugi Y."/>
            <person name="Tanahashi T."/>
            <person name="Sakakibara K."/>
            <person name="Fujita T."/>
            <person name="Oishi K."/>
            <person name="Shin-I T."/>
            <person name="Kuroki Y."/>
            <person name="Toyoda A."/>
            <person name="Suzuki Y."/>
            <person name="Hashimoto A."/>
            <person name="Yamaguchi K."/>
            <person name="Sugano A."/>
            <person name="Kohara Y."/>
            <person name="Fujiyama A."/>
            <person name="Anterola A."/>
            <person name="Aoki S."/>
            <person name="Ashton N."/>
            <person name="Barbazuk W.B."/>
            <person name="Barker E."/>
            <person name="Bennetzen J."/>
            <person name="Bezanilla M."/>
            <person name="Blankenship R."/>
            <person name="Cho S.H."/>
            <person name="Dutcher S."/>
            <person name="Estelle M."/>
            <person name="Fawcett J.A."/>
            <person name="Gundlach H."/>
            <person name="Hanada K."/>
            <person name="Heyl A."/>
            <person name="Hicks K.A."/>
            <person name="Hugh J."/>
            <person name="Lohr M."/>
            <person name="Mayer K."/>
            <person name="Melkozernov A."/>
            <person name="Murata T."/>
            <person name="Nelson D."/>
            <person name="Pils B."/>
            <person name="Prigge M."/>
            <person name="Reiss B."/>
            <person name="Renner T."/>
            <person name="Rombauts S."/>
            <person name="Rushton P."/>
            <person name="Sanderfoot A."/>
            <person name="Schween G."/>
            <person name="Shiu S.-H."/>
            <person name="Stueber K."/>
            <person name="Theodoulou F.L."/>
            <person name="Tu H."/>
            <person name="Van de Peer Y."/>
            <person name="Verrier P.J."/>
            <person name="Waters E."/>
            <person name="Wood A."/>
            <person name="Yang L."/>
            <person name="Cove D."/>
            <person name="Cuming A."/>
            <person name="Hasebe M."/>
            <person name="Lucas S."/>
            <person name="Mishler D.B."/>
            <person name="Reski R."/>
            <person name="Grigoriev I."/>
            <person name="Quatrano R.S."/>
            <person name="Boore J.L."/>
        </authorList>
    </citation>
    <scope>NUCLEOTIDE SEQUENCE [LARGE SCALE GENOMIC DNA]</scope>
    <source>
        <strain evidence="10 11">cv. Gransden 2004</strain>
    </source>
</reference>
<dbReference type="KEGG" id="ppp:112290050"/>
<dbReference type="Gene3D" id="2.60.260.20">
    <property type="entry name" value="Urease metallochaperone UreE, N-terminal domain"/>
    <property type="match status" value="2"/>
</dbReference>
<dbReference type="PRINTS" id="PR00625">
    <property type="entry name" value="JDOMAIN"/>
</dbReference>
<dbReference type="InterPro" id="IPR018253">
    <property type="entry name" value="DnaJ_domain_CS"/>
</dbReference>
<evidence type="ECO:0000256" key="4">
    <source>
        <dbReference type="ARBA" id="ARBA00023186"/>
    </source>
</evidence>
<dbReference type="AlphaFoldDB" id="A9SLS0"/>
<dbReference type="GeneID" id="112290050"/>
<organism evidence="9">
    <name type="scientific">Physcomitrium patens</name>
    <name type="common">Spreading-leaved earth moss</name>
    <name type="synonym">Physcomitrella patens</name>
    <dbReference type="NCBI Taxonomy" id="3218"/>
    <lineage>
        <taxon>Eukaryota</taxon>
        <taxon>Viridiplantae</taxon>
        <taxon>Streptophyta</taxon>
        <taxon>Embryophyta</taxon>
        <taxon>Bryophyta</taxon>
        <taxon>Bryophytina</taxon>
        <taxon>Bryopsida</taxon>
        <taxon>Funariidae</taxon>
        <taxon>Funariales</taxon>
        <taxon>Funariaceae</taxon>
        <taxon>Physcomitrium</taxon>
    </lineage>
</organism>
<accession>A9SLS0</accession>
<dbReference type="Pfam" id="PF00226">
    <property type="entry name" value="DnaJ"/>
    <property type="match status" value="1"/>
</dbReference>
<evidence type="ECO:0000256" key="5">
    <source>
        <dbReference type="ARBA" id="ARBA00069679"/>
    </source>
</evidence>
<evidence type="ECO:0000256" key="6">
    <source>
        <dbReference type="ARBA" id="ARBA00078644"/>
    </source>
</evidence>
<keyword evidence="4" id="KW-0143">Chaperone</keyword>
<proteinExistence type="predicted"/>
<evidence type="ECO:0000313" key="9">
    <source>
        <dbReference type="EMBL" id="PNR43586.1"/>
    </source>
</evidence>
<dbReference type="Gramene" id="Pp3c12_8210V3.1">
    <property type="protein sequence ID" value="Pp3c12_8210V3.1"/>
    <property type="gene ID" value="Pp3c12_8210"/>
</dbReference>
<evidence type="ECO:0000256" key="1">
    <source>
        <dbReference type="ARBA" id="ARBA00004240"/>
    </source>
</evidence>
<evidence type="ECO:0000259" key="8">
    <source>
        <dbReference type="PROSITE" id="PS50076"/>
    </source>
</evidence>
<dbReference type="STRING" id="3218.A9SLS0"/>
<dbReference type="EnsemblPlants" id="Pp3c12_8210V3.1">
    <property type="protein sequence ID" value="Pp3c12_8210V3.1"/>
    <property type="gene ID" value="Pp3c12_8210"/>
</dbReference>
<dbReference type="Proteomes" id="UP000006727">
    <property type="component" value="Chromosome 12"/>
</dbReference>
<dbReference type="GO" id="GO:0051087">
    <property type="term" value="F:protein-folding chaperone binding"/>
    <property type="evidence" value="ECO:0000318"/>
    <property type="project" value="GO_Central"/>
</dbReference>
<dbReference type="FunFam" id="1.10.287.110:FF:000062">
    <property type="entry name" value="DnaJ protein ERDJ3B"/>
    <property type="match status" value="1"/>
</dbReference>
<comment type="subcellular location">
    <subcellularLocation>
        <location evidence="1">Endoplasmic reticulum</location>
    </subcellularLocation>
</comment>
<dbReference type="InterPro" id="IPR051736">
    <property type="entry name" value="DnaJ-B11-like"/>
</dbReference>
<dbReference type="Gramene" id="Pp3c12_8210V3.2">
    <property type="protein sequence ID" value="Pp3c12_8210V3.2"/>
    <property type="gene ID" value="Pp3c12_8210"/>
</dbReference>
<evidence type="ECO:0000256" key="3">
    <source>
        <dbReference type="ARBA" id="ARBA00022824"/>
    </source>
</evidence>
<dbReference type="HOGENOM" id="CLU_017633_0_0_1"/>
<dbReference type="InterPro" id="IPR008971">
    <property type="entry name" value="HSP40/DnaJ_pept-bd"/>
</dbReference>
<dbReference type="InterPro" id="IPR036869">
    <property type="entry name" value="J_dom_sf"/>
</dbReference>
<gene>
    <name evidence="10" type="primary">LOC112290050</name>
    <name evidence="9" type="ORF">PHYPA_015967</name>
</gene>
<dbReference type="PaxDb" id="3218-PP1S91_238V6.1"/>